<dbReference type="AlphaFoldDB" id="A0A2U9IQY9"/>
<dbReference type="OrthoDB" id="42245at2157"/>
<accession>A0A2U9IQY9</accession>
<keyword evidence="3" id="KW-1185">Reference proteome</keyword>
<dbReference type="RefSeq" id="WP_054836748.1">
    <property type="nucleotide sequence ID" value="NZ_BBBA01000010.1"/>
</dbReference>
<dbReference type="KEGG" id="mhk:DFR87_00660"/>
<keyword evidence="1" id="KW-0812">Transmembrane</keyword>
<keyword evidence="1" id="KW-1133">Transmembrane helix</keyword>
<feature type="transmembrane region" description="Helical" evidence="1">
    <location>
        <begin position="50"/>
        <end position="70"/>
    </location>
</feature>
<reference evidence="3" key="3">
    <citation type="submission" date="2020-03" db="EMBL/GenBank/DDBJ databases">
        <title>Sequencing and Assembly of Multiple Reported Metal-Biooxidizing Members of the Extremely Thermoacidophilic Archaeal Family Sulfolobaceae.</title>
        <authorList>
            <person name="Counts J.A."/>
            <person name="Kelly R.M."/>
        </authorList>
    </citation>
    <scope>NUCLEOTIDE SEQUENCE [LARGE SCALE GENOMIC DNA]</scope>
    <source>
        <strain evidence="3">HO1-1</strain>
    </source>
</reference>
<reference evidence="2 3" key="1">
    <citation type="submission" date="2018-05" db="EMBL/GenBank/DDBJ databases">
        <title>Complete Genome Sequences of Extremely Thermoacidophilic, Metal-Mobilizing Type-Strain Members of the Archaeal Family Sulfolobaceae: Acidianus brierleyi DSM-1651T, Acidianus sulfidivorans DSM-18786T, Metallosphaera hakonensis DSM-7519T, and Metallosphaera prunae DSM-10039T.</title>
        <authorList>
            <person name="Counts J.A."/>
            <person name="Kelly R.M."/>
        </authorList>
    </citation>
    <scope>NUCLEOTIDE SEQUENCE [LARGE SCALE GENOMIC DNA]</scope>
    <source>
        <strain evidence="2 3">HO1-1</strain>
    </source>
</reference>
<dbReference type="GeneID" id="36833808"/>
<evidence type="ECO:0000313" key="2">
    <source>
        <dbReference type="EMBL" id="AWR98469.1"/>
    </source>
</evidence>
<dbReference type="Proteomes" id="UP000247586">
    <property type="component" value="Chromosome"/>
</dbReference>
<sequence length="177" mass="19296">MTPPISILLNVVHGFSALIYFGGVMLFGAVFAPKLTRLSSSTVFELMREVFPTVLSFVEAVGLLTMVFGAGEFIHYLIGYYLAGGFSLVYRVLFSTPWGASVFSGALLGLAGFVVGIKIASTFETLFKLYKSTDPSKIDQIKLLEIKLRFYSLVGMVLLTMTVLLMVLAVSFLPIPS</sequence>
<feature type="transmembrane region" description="Helical" evidence="1">
    <location>
        <begin position="148"/>
        <end position="175"/>
    </location>
</feature>
<gene>
    <name evidence="2" type="ORF">DFR87_00660</name>
</gene>
<reference evidence="3" key="2">
    <citation type="submission" date="2020-03" db="EMBL/GenBank/DDBJ databases">
        <title>Complete Genome Sequences of Extremely Thermoacidophilic, Metal-Mobilizing Type-Strain Members of the Archaeal Family Sulfolobaceae: Acidianus brierleyi DSM-1651T, Acidianus sulfidivorans DSM-18786T, Metallosphaera hakonensis DSM-7519T, and Metallosphaera prunae DSM-10039T.</title>
        <authorList>
            <person name="Counts J.A."/>
            <person name="Kelly R.M."/>
        </authorList>
    </citation>
    <scope>NUCLEOTIDE SEQUENCE [LARGE SCALE GENOMIC DNA]</scope>
    <source>
        <strain evidence="3">HO1-1</strain>
    </source>
</reference>
<name>A0A2U9IQY9_9CREN</name>
<organism evidence="2 3">
    <name type="scientific">Metallosphaera hakonensis JCM 8857 = DSM 7519</name>
    <dbReference type="NCBI Taxonomy" id="1293036"/>
    <lineage>
        <taxon>Archaea</taxon>
        <taxon>Thermoproteota</taxon>
        <taxon>Thermoprotei</taxon>
        <taxon>Sulfolobales</taxon>
        <taxon>Sulfolobaceae</taxon>
        <taxon>Metallosphaera</taxon>
    </lineage>
</organism>
<keyword evidence="1" id="KW-0472">Membrane</keyword>
<protein>
    <recommendedName>
        <fullName evidence="4">DUF2269 family protein</fullName>
    </recommendedName>
</protein>
<feature type="transmembrane region" description="Helical" evidence="1">
    <location>
        <begin position="7"/>
        <end position="30"/>
    </location>
</feature>
<feature type="transmembrane region" description="Helical" evidence="1">
    <location>
        <begin position="106"/>
        <end position="127"/>
    </location>
</feature>
<feature type="transmembrane region" description="Helical" evidence="1">
    <location>
        <begin position="77"/>
        <end position="94"/>
    </location>
</feature>
<evidence type="ECO:0008006" key="4">
    <source>
        <dbReference type="Google" id="ProtNLM"/>
    </source>
</evidence>
<proteinExistence type="predicted"/>
<evidence type="ECO:0000256" key="1">
    <source>
        <dbReference type="SAM" id="Phobius"/>
    </source>
</evidence>
<evidence type="ECO:0000313" key="3">
    <source>
        <dbReference type="Proteomes" id="UP000247586"/>
    </source>
</evidence>
<dbReference type="EMBL" id="CP029287">
    <property type="protein sequence ID" value="AWR98469.1"/>
    <property type="molecule type" value="Genomic_DNA"/>
</dbReference>